<dbReference type="Proteomes" id="UP001273166">
    <property type="component" value="Unassembled WGS sequence"/>
</dbReference>
<accession>A0AAJ0GPS3</accession>
<dbReference type="AlphaFoldDB" id="A0AAJ0GPS3"/>
<dbReference type="EMBL" id="JAUDZG010000005">
    <property type="protein sequence ID" value="KAK3303892.1"/>
    <property type="molecule type" value="Genomic_DNA"/>
</dbReference>
<comment type="caution">
    <text evidence="3">The sequence shown here is derived from an EMBL/GenBank/DDBJ whole genome shotgun (WGS) entry which is preliminary data.</text>
</comment>
<feature type="region of interest" description="Disordered" evidence="1">
    <location>
        <begin position="81"/>
        <end position="114"/>
    </location>
</feature>
<evidence type="ECO:0000313" key="4">
    <source>
        <dbReference type="Proteomes" id="UP001273166"/>
    </source>
</evidence>
<reference evidence="3" key="2">
    <citation type="submission" date="2023-06" db="EMBL/GenBank/DDBJ databases">
        <authorList>
            <consortium name="Lawrence Berkeley National Laboratory"/>
            <person name="Mondo S.J."/>
            <person name="Hensen N."/>
            <person name="Bonometti L."/>
            <person name="Westerberg I."/>
            <person name="Brannstrom I.O."/>
            <person name="Guillou S."/>
            <person name="Cros-Aarteil S."/>
            <person name="Calhoun S."/>
            <person name="Haridas S."/>
            <person name="Kuo A."/>
            <person name="Pangilinan J."/>
            <person name="Riley R."/>
            <person name="Labutti K."/>
            <person name="Andreopoulos B."/>
            <person name="Lipzen A."/>
            <person name="Chen C."/>
            <person name="Yanf M."/>
            <person name="Daum C."/>
            <person name="Ng V."/>
            <person name="Clum A."/>
            <person name="Steindorff A."/>
            <person name="Ohm R."/>
            <person name="Martin F."/>
            <person name="Silar P."/>
            <person name="Natvig D."/>
            <person name="Lalanne C."/>
            <person name="Gautier V."/>
            <person name="Ament-Velasquez S.L."/>
            <person name="Kruys A."/>
            <person name="Hutchinson M.I."/>
            <person name="Powell A.J."/>
            <person name="Barry K."/>
            <person name="Miller A.N."/>
            <person name="Grigoriev I.V."/>
            <person name="Debuchy R."/>
            <person name="Gladieux P."/>
            <person name="Thoren M.H."/>
            <person name="Johannesson H."/>
        </authorList>
    </citation>
    <scope>NUCLEOTIDE SEQUENCE</scope>
    <source>
        <strain evidence="3">CBS 333.67</strain>
    </source>
</reference>
<dbReference type="GeneID" id="87881671"/>
<sequence length="114" mass="11841">MKRGHITLPALQFAAAAFFAPTALAEKYCINKSLQVADMSNCDNNAGAEGFSVIDGPAGVAAGSSVTWNVADFNNERRAVPRTAAPEYDERDLEAGGFGAVEERAATTTKGSGS</sequence>
<dbReference type="RefSeq" id="XP_062719672.1">
    <property type="nucleotide sequence ID" value="XM_062862842.1"/>
</dbReference>
<proteinExistence type="predicted"/>
<gene>
    <name evidence="3" type="ORF">B0T15DRAFT_223634</name>
</gene>
<protein>
    <submittedName>
        <fullName evidence="3">Uncharacterized protein</fullName>
    </submittedName>
</protein>
<evidence type="ECO:0000256" key="2">
    <source>
        <dbReference type="SAM" id="SignalP"/>
    </source>
</evidence>
<keyword evidence="2" id="KW-0732">Signal</keyword>
<keyword evidence="4" id="KW-1185">Reference proteome</keyword>
<name>A0AAJ0GPS3_9PEZI</name>
<reference evidence="3" key="1">
    <citation type="journal article" date="2023" name="Mol. Phylogenet. Evol.">
        <title>Genome-scale phylogeny and comparative genomics of the fungal order Sordariales.</title>
        <authorList>
            <person name="Hensen N."/>
            <person name="Bonometti L."/>
            <person name="Westerberg I."/>
            <person name="Brannstrom I.O."/>
            <person name="Guillou S."/>
            <person name="Cros-Aarteil S."/>
            <person name="Calhoun S."/>
            <person name="Haridas S."/>
            <person name="Kuo A."/>
            <person name="Mondo S."/>
            <person name="Pangilinan J."/>
            <person name="Riley R."/>
            <person name="LaButti K."/>
            <person name="Andreopoulos B."/>
            <person name="Lipzen A."/>
            <person name="Chen C."/>
            <person name="Yan M."/>
            <person name="Daum C."/>
            <person name="Ng V."/>
            <person name="Clum A."/>
            <person name="Steindorff A."/>
            <person name="Ohm R.A."/>
            <person name="Martin F."/>
            <person name="Silar P."/>
            <person name="Natvig D.O."/>
            <person name="Lalanne C."/>
            <person name="Gautier V."/>
            <person name="Ament-Velasquez S.L."/>
            <person name="Kruys A."/>
            <person name="Hutchinson M.I."/>
            <person name="Powell A.J."/>
            <person name="Barry K."/>
            <person name="Miller A.N."/>
            <person name="Grigoriev I.V."/>
            <person name="Debuchy R."/>
            <person name="Gladieux P."/>
            <person name="Hiltunen Thoren M."/>
            <person name="Johannesson H."/>
        </authorList>
    </citation>
    <scope>NUCLEOTIDE SEQUENCE</scope>
    <source>
        <strain evidence="3">CBS 333.67</strain>
    </source>
</reference>
<feature type="signal peptide" evidence="2">
    <location>
        <begin position="1"/>
        <end position="25"/>
    </location>
</feature>
<evidence type="ECO:0000313" key="3">
    <source>
        <dbReference type="EMBL" id="KAK3303892.1"/>
    </source>
</evidence>
<feature type="chain" id="PRO_5042605574" evidence="2">
    <location>
        <begin position="26"/>
        <end position="114"/>
    </location>
</feature>
<organism evidence="3 4">
    <name type="scientific">Chaetomium strumarium</name>
    <dbReference type="NCBI Taxonomy" id="1170767"/>
    <lineage>
        <taxon>Eukaryota</taxon>
        <taxon>Fungi</taxon>
        <taxon>Dikarya</taxon>
        <taxon>Ascomycota</taxon>
        <taxon>Pezizomycotina</taxon>
        <taxon>Sordariomycetes</taxon>
        <taxon>Sordariomycetidae</taxon>
        <taxon>Sordariales</taxon>
        <taxon>Chaetomiaceae</taxon>
        <taxon>Chaetomium</taxon>
    </lineage>
</organism>
<evidence type="ECO:0000256" key="1">
    <source>
        <dbReference type="SAM" id="MobiDB-lite"/>
    </source>
</evidence>